<accession>A0A1I3XQF3</accession>
<dbReference type="InterPro" id="IPR011006">
    <property type="entry name" value="CheY-like_superfamily"/>
</dbReference>
<feature type="modified residue" description="4-aspartylphosphate" evidence="1">
    <location>
        <position position="57"/>
    </location>
</feature>
<keyword evidence="1" id="KW-0597">Phosphoprotein</keyword>
<dbReference type="InterPro" id="IPR001789">
    <property type="entry name" value="Sig_transdc_resp-reg_receiver"/>
</dbReference>
<dbReference type="SUPFAM" id="SSF52172">
    <property type="entry name" value="CheY-like"/>
    <property type="match status" value="1"/>
</dbReference>
<gene>
    <name evidence="3" type="ORF">SAMN05444581_1045</name>
</gene>
<reference evidence="3 4" key="1">
    <citation type="submission" date="2016-10" db="EMBL/GenBank/DDBJ databases">
        <authorList>
            <person name="de Groot N.N."/>
        </authorList>
    </citation>
    <scope>NUCLEOTIDE SEQUENCE [LARGE SCALE GENOMIC DNA]</scope>
    <source>
        <strain evidence="3 4">NE2</strain>
    </source>
</reference>
<dbReference type="OrthoDB" id="8018327at2"/>
<dbReference type="STRING" id="1612308.SAMN05444581_1045"/>
<name>A0A1I3XQF3_9HYPH</name>
<evidence type="ECO:0000313" key="3">
    <source>
        <dbReference type="EMBL" id="SFK21762.1"/>
    </source>
</evidence>
<feature type="domain" description="Response regulatory" evidence="2">
    <location>
        <begin position="7"/>
        <end position="119"/>
    </location>
</feature>
<keyword evidence="4" id="KW-1185">Reference proteome</keyword>
<dbReference type="PROSITE" id="PS50110">
    <property type="entry name" value="RESPONSE_REGULATORY"/>
    <property type="match status" value="1"/>
</dbReference>
<organism evidence="3 4">
    <name type="scientific">Methylocapsa palsarum</name>
    <dbReference type="NCBI Taxonomy" id="1612308"/>
    <lineage>
        <taxon>Bacteria</taxon>
        <taxon>Pseudomonadati</taxon>
        <taxon>Pseudomonadota</taxon>
        <taxon>Alphaproteobacteria</taxon>
        <taxon>Hyphomicrobiales</taxon>
        <taxon>Beijerinckiaceae</taxon>
        <taxon>Methylocapsa</taxon>
    </lineage>
</organism>
<dbReference type="RefSeq" id="WP_091679690.1">
    <property type="nucleotide sequence ID" value="NZ_FOSN01000004.1"/>
</dbReference>
<evidence type="ECO:0000259" key="2">
    <source>
        <dbReference type="PROSITE" id="PS50110"/>
    </source>
</evidence>
<evidence type="ECO:0000256" key="1">
    <source>
        <dbReference type="PROSITE-ProRule" id="PRU00169"/>
    </source>
</evidence>
<dbReference type="Proteomes" id="UP000198755">
    <property type="component" value="Unassembled WGS sequence"/>
</dbReference>
<proteinExistence type="predicted"/>
<evidence type="ECO:0000313" key="4">
    <source>
        <dbReference type="Proteomes" id="UP000198755"/>
    </source>
</evidence>
<sequence length="122" mass="13543">MTPVSGLCLIVEDDPWIAFDLADYVSFSGYVLAGPFTTCRETLAYLKNQTPTLAIIDIKVLDGSSRLIIEKLTQKGVPFIIYSGYSRKHFTYTEIGSHTEWIQKPASAEKVLSAAERLLIPS</sequence>
<dbReference type="EMBL" id="FOSN01000004">
    <property type="protein sequence ID" value="SFK21762.1"/>
    <property type="molecule type" value="Genomic_DNA"/>
</dbReference>
<dbReference type="Gene3D" id="3.40.50.2300">
    <property type="match status" value="1"/>
</dbReference>
<protein>
    <submittedName>
        <fullName evidence="3">Response regulator receiver domain-containing protein</fullName>
    </submittedName>
</protein>
<dbReference type="AlphaFoldDB" id="A0A1I3XQF3"/>
<dbReference type="GO" id="GO:0000160">
    <property type="term" value="P:phosphorelay signal transduction system"/>
    <property type="evidence" value="ECO:0007669"/>
    <property type="project" value="InterPro"/>
</dbReference>